<dbReference type="Pfam" id="PF19290">
    <property type="entry name" value="PmbA_TldD_2nd"/>
    <property type="match status" value="1"/>
</dbReference>
<dbReference type="Pfam" id="PF01523">
    <property type="entry name" value="PmbA_TldD_1st"/>
    <property type="match status" value="1"/>
</dbReference>
<dbReference type="GO" id="GO:0005829">
    <property type="term" value="C:cytosol"/>
    <property type="evidence" value="ECO:0007669"/>
    <property type="project" value="TreeGrafter"/>
</dbReference>
<sequence>MTTRKIKEDVARQQQILREAVAYALSESMKEADAAEVSISKSTGINVSTHMGETENVEFNSDGGLGITVYHQQRKGNASTNDLSFPAILQTVKAALDIMKYTSPDPYSGLGDKELLAFNPPDLDLFYPDELNVDEAIKQAQIAEQIALSHAGITRSDGGSYSSSYGIHVYGNSYGMLESYCASRHSLSCSVIAEQNGQMERNYDYTVARDSYDLVSAELIGQSAAERTLSHLGARQIETTQAPVLFCANVATGLFSHFASAIGGGAVYRKSTFLLDKVGELVFPEWLTITELPHLRKGLGSSPFDNEGTLTIERNIIEQGRLQTYLLSNYSAKKLGLKSTGHAGGIHNWQLTTNGGDFDTMVKKLHRGLVVTSLMGQGVNIITGDYSRGVSGFWVENGQIQYPVSEVTIAGNLKEMLSGIVAIGSDIERRSSIQCGSVLLENMSIAGK</sequence>
<dbReference type="PANTHER" id="PTHR43421">
    <property type="entry name" value="METALLOPROTEASE PMBA"/>
    <property type="match status" value="1"/>
</dbReference>
<dbReference type="InterPro" id="IPR035068">
    <property type="entry name" value="TldD/PmbA_N"/>
</dbReference>
<dbReference type="InterPro" id="IPR036059">
    <property type="entry name" value="TldD/PmbA_sf"/>
</dbReference>
<gene>
    <name evidence="5" type="primary">pmbA</name>
    <name evidence="5" type="ORF">IPMB12_07420</name>
</gene>
<feature type="domain" description="Metalloprotease TldD/E central" evidence="4">
    <location>
        <begin position="127"/>
        <end position="232"/>
    </location>
</feature>
<dbReference type="GO" id="GO:0006508">
    <property type="term" value="P:proteolysis"/>
    <property type="evidence" value="ECO:0007669"/>
    <property type="project" value="UniProtKB-KW"/>
</dbReference>
<reference evidence="5 6" key="1">
    <citation type="submission" date="2020-03" db="EMBL/GenBank/DDBJ databases">
        <title>Complete genome sequence of Orbus sp. IPMB12 (BCRC 80908).</title>
        <authorList>
            <person name="Lo W.-S."/>
            <person name="Chang T.-H."/>
            <person name="Kuo C.-H."/>
        </authorList>
    </citation>
    <scope>NUCLEOTIDE SEQUENCE [LARGE SCALE GENOMIC DNA]</scope>
    <source>
        <strain evidence="5 6">IPMB12</strain>
    </source>
</reference>
<dbReference type="KEGG" id="orb:IPMB12_07420"/>
<dbReference type="Proteomes" id="UP000501168">
    <property type="component" value="Chromosome"/>
</dbReference>
<dbReference type="Gene3D" id="3.30.2290.10">
    <property type="entry name" value="PmbA/TldD superfamily"/>
    <property type="match status" value="1"/>
</dbReference>
<proteinExistence type="inferred from homology"/>
<dbReference type="GO" id="GO:0008237">
    <property type="term" value="F:metallopeptidase activity"/>
    <property type="evidence" value="ECO:0007669"/>
    <property type="project" value="UniProtKB-KW"/>
</dbReference>
<name>A0A6G9IBC1_9GAMM</name>
<keyword evidence="5" id="KW-0482">Metalloprotease</keyword>
<comment type="similarity">
    <text evidence="1">Belongs to the peptidase U62 family.</text>
</comment>
<dbReference type="AlphaFoldDB" id="A0A6G9IBC1"/>
<keyword evidence="6" id="KW-1185">Reference proteome</keyword>
<organism evidence="5 6">
    <name type="scientific">Zophobihabitans entericus</name>
    <dbReference type="NCBI Taxonomy" id="1635327"/>
    <lineage>
        <taxon>Bacteria</taxon>
        <taxon>Pseudomonadati</taxon>
        <taxon>Pseudomonadota</taxon>
        <taxon>Gammaproteobacteria</taxon>
        <taxon>Orbales</taxon>
        <taxon>Orbaceae</taxon>
        <taxon>Zophobihabitans</taxon>
    </lineage>
</organism>
<dbReference type="EMBL" id="CP050253">
    <property type="protein sequence ID" value="QIQ21528.1"/>
    <property type="molecule type" value="Genomic_DNA"/>
</dbReference>
<dbReference type="SUPFAM" id="SSF111283">
    <property type="entry name" value="Putative modulator of DNA gyrase, PmbA/TldD"/>
    <property type="match status" value="1"/>
</dbReference>
<evidence type="ECO:0000259" key="4">
    <source>
        <dbReference type="Pfam" id="PF19290"/>
    </source>
</evidence>
<protein>
    <submittedName>
        <fullName evidence="5">Metalloprotease PmbA</fullName>
    </submittedName>
</protein>
<dbReference type="NCBIfam" id="NF008268">
    <property type="entry name" value="PRK11040.1"/>
    <property type="match status" value="1"/>
</dbReference>
<feature type="domain" description="Metalloprotease TldD/E N-terminal" evidence="2">
    <location>
        <begin position="35"/>
        <end position="97"/>
    </location>
</feature>
<evidence type="ECO:0000256" key="1">
    <source>
        <dbReference type="ARBA" id="ARBA00005836"/>
    </source>
</evidence>
<dbReference type="Pfam" id="PF19289">
    <property type="entry name" value="PmbA_TldD_3rd"/>
    <property type="match status" value="1"/>
</dbReference>
<evidence type="ECO:0000313" key="5">
    <source>
        <dbReference type="EMBL" id="QIQ21528.1"/>
    </source>
</evidence>
<evidence type="ECO:0000259" key="3">
    <source>
        <dbReference type="Pfam" id="PF19289"/>
    </source>
</evidence>
<keyword evidence="5" id="KW-0645">Protease</keyword>
<evidence type="ECO:0000313" key="6">
    <source>
        <dbReference type="Proteomes" id="UP000501168"/>
    </source>
</evidence>
<dbReference type="InParanoid" id="A0A6G9IBC1"/>
<keyword evidence="5" id="KW-0378">Hydrolase</keyword>
<dbReference type="RefSeq" id="WP_166916431.1">
    <property type="nucleotide sequence ID" value="NZ_CP050253.1"/>
</dbReference>
<dbReference type="InterPro" id="IPR047657">
    <property type="entry name" value="PmbA"/>
</dbReference>
<dbReference type="PANTHER" id="PTHR43421:SF1">
    <property type="entry name" value="METALLOPROTEASE PMBA"/>
    <property type="match status" value="1"/>
</dbReference>
<feature type="domain" description="Metalloprotease TldD/E C-terminal" evidence="3">
    <location>
        <begin position="240"/>
        <end position="447"/>
    </location>
</feature>
<evidence type="ECO:0000259" key="2">
    <source>
        <dbReference type="Pfam" id="PF01523"/>
    </source>
</evidence>
<dbReference type="InterPro" id="IPR002510">
    <property type="entry name" value="Metalloprtase-TldD/E_N"/>
</dbReference>
<dbReference type="FunCoup" id="A0A6G9IBC1">
    <property type="interactions" value="162"/>
</dbReference>
<dbReference type="InterPro" id="IPR045570">
    <property type="entry name" value="Metalloprtase-TldD/E_cen_dom"/>
</dbReference>
<dbReference type="InterPro" id="IPR045569">
    <property type="entry name" value="Metalloprtase-TldD/E_C"/>
</dbReference>
<accession>A0A6G9IBC1</accession>